<comment type="caution">
    <text evidence="2">The sequence shown here is derived from an EMBL/GenBank/DDBJ whole genome shotgun (WGS) entry which is preliminary data.</text>
</comment>
<reference evidence="2" key="1">
    <citation type="submission" date="2021-06" db="EMBL/GenBank/DDBJ databases">
        <title>Parelaphostrongylus tenuis whole genome reference sequence.</title>
        <authorList>
            <person name="Garwood T.J."/>
            <person name="Larsen P.A."/>
            <person name="Fountain-Jones N.M."/>
            <person name="Garbe J.R."/>
            <person name="Macchietto M.G."/>
            <person name="Kania S.A."/>
            <person name="Gerhold R.W."/>
            <person name="Richards J.E."/>
            <person name="Wolf T.M."/>
        </authorList>
    </citation>
    <scope>NUCLEOTIDE SEQUENCE</scope>
    <source>
        <strain evidence="2">MNPRO001-30</strain>
        <tissue evidence="2">Meninges</tissue>
    </source>
</reference>
<feature type="compositionally biased region" description="Acidic residues" evidence="1">
    <location>
        <begin position="151"/>
        <end position="161"/>
    </location>
</feature>
<name>A0AAD5M559_PARTN</name>
<gene>
    <name evidence="2" type="ORF">KIN20_008708</name>
</gene>
<keyword evidence="3" id="KW-1185">Reference proteome</keyword>
<feature type="compositionally biased region" description="Polar residues" evidence="1">
    <location>
        <begin position="107"/>
        <end position="122"/>
    </location>
</feature>
<sequence length="217" mass="24214">MESTIPKPENANADSKEDIVDLYRGPDTKLEENASDVESVPYSEGGGDEEEGYEASVATDLEIVSDCEMNAGGVDHPDNTIDDHVPDHDVTEVSPYSLRPRIPHIEGNSSLGSSETSLTQARSPKKSSKHRARNRRRNNQSRVKFNWTLEPVEDPPPDDLESSSLISGEPVIFKLEELEQLRIQLEQHVQLLTQSVVMCYHDRRSSPCKGPISTYDQ</sequence>
<feature type="region of interest" description="Disordered" evidence="1">
    <location>
        <begin position="1"/>
        <end position="163"/>
    </location>
</feature>
<evidence type="ECO:0000313" key="3">
    <source>
        <dbReference type="Proteomes" id="UP001196413"/>
    </source>
</evidence>
<feature type="compositionally biased region" description="Basic residues" evidence="1">
    <location>
        <begin position="123"/>
        <end position="139"/>
    </location>
</feature>
<proteinExistence type="predicted"/>
<feature type="compositionally biased region" description="Basic and acidic residues" evidence="1">
    <location>
        <begin position="75"/>
        <end position="91"/>
    </location>
</feature>
<accession>A0AAD5M559</accession>
<dbReference type="Proteomes" id="UP001196413">
    <property type="component" value="Unassembled WGS sequence"/>
</dbReference>
<dbReference type="AlphaFoldDB" id="A0AAD5M559"/>
<evidence type="ECO:0000313" key="2">
    <source>
        <dbReference type="EMBL" id="KAJ1352382.1"/>
    </source>
</evidence>
<organism evidence="2 3">
    <name type="scientific">Parelaphostrongylus tenuis</name>
    <name type="common">Meningeal worm</name>
    <dbReference type="NCBI Taxonomy" id="148309"/>
    <lineage>
        <taxon>Eukaryota</taxon>
        <taxon>Metazoa</taxon>
        <taxon>Ecdysozoa</taxon>
        <taxon>Nematoda</taxon>
        <taxon>Chromadorea</taxon>
        <taxon>Rhabditida</taxon>
        <taxon>Rhabditina</taxon>
        <taxon>Rhabditomorpha</taxon>
        <taxon>Strongyloidea</taxon>
        <taxon>Metastrongylidae</taxon>
        <taxon>Parelaphostrongylus</taxon>
    </lineage>
</organism>
<feature type="compositionally biased region" description="Basic and acidic residues" evidence="1">
    <location>
        <begin position="14"/>
        <end position="32"/>
    </location>
</feature>
<protein>
    <submittedName>
        <fullName evidence="2">Uncharacterized protein</fullName>
    </submittedName>
</protein>
<evidence type="ECO:0000256" key="1">
    <source>
        <dbReference type="SAM" id="MobiDB-lite"/>
    </source>
</evidence>
<dbReference type="EMBL" id="JAHQIW010001371">
    <property type="protein sequence ID" value="KAJ1352382.1"/>
    <property type="molecule type" value="Genomic_DNA"/>
</dbReference>